<dbReference type="GO" id="GO:0000976">
    <property type="term" value="F:transcription cis-regulatory region binding"/>
    <property type="evidence" value="ECO:0007669"/>
    <property type="project" value="TreeGrafter"/>
</dbReference>
<dbReference type="PROSITE" id="PS00356">
    <property type="entry name" value="HTH_LACI_1"/>
    <property type="match status" value="1"/>
</dbReference>
<dbReference type="PRINTS" id="PR00036">
    <property type="entry name" value="HTHLACI"/>
</dbReference>
<keyword evidence="4" id="KW-0804">Transcription</keyword>
<dbReference type="Pfam" id="PF13377">
    <property type="entry name" value="Peripla_BP_3"/>
    <property type="match status" value="1"/>
</dbReference>
<protein>
    <submittedName>
        <fullName evidence="6">LacI family transcriptional regulator</fullName>
    </submittedName>
</protein>
<dbReference type="CDD" id="cd06267">
    <property type="entry name" value="PBP1_LacI_sugar_binding-like"/>
    <property type="match status" value="1"/>
</dbReference>
<feature type="domain" description="HTH lacI-type" evidence="5">
    <location>
        <begin position="2"/>
        <end position="56"/>
    </location>
</feature>
<reference evidence="6" key="1">
    <citation type="submission" date="2022-03" db="EMBL/GenBank/DDBJ databases">
        <title>Complete genome sequence of Caldinitratiruptor microaerophilus.</title>
        <authorList>
            <person name="Mukaiyama R."/>
            <person name="Nishiyama T."/>
            <person name="Ueda K."/>
        </authorList>
    </citation>
    <scope>NUCLEOTIDE SEQUENCE</scope>
    <source>
        <strain evidence="6">JCM 16183</strain>
    </source>
</reference>
<dbReference type="SMART" id="SM00354">
    <property type="entry name" value="HTH_LACI"/>
    <property type="match status" value="1"/>
</dbReference>
<name>A0AA35CJ82_9FIRM</name>
<evidence type="ECO:0000256" key="1">
    <source>
        <dbReference type="ARBA" id="ARBA00022491"/>
    </source>
</evidence>
<dbReference type="PANTHER" id="PTHR30146">
    <property type="entry name" value="LACI-RELATED TRANSCRIPTIONAL REPRESSOR"/>
    <property type="match status" value="1"/>
</dbReference>
<keyword evidence="2" id="KW-0805">Transcription regulation</keyword>
<evidence type="ECO:0000313" key="6">
    <source>
        <dbReference type="EMBL" id="BDG59469.1"/>
    </source>
</evidence>
<dbReference type="InterPro" id="IPR010982">
    <property type="entry name" value="Lambda_DNA-bd_dom_sf"/>
</dbReference>
<organism evidence="6 7">
    <name type="scientific">Caldinitratiruptor microaerophilus</name>
    <dbReference type="NCBI Taxonomy" id="671077"/>
    <lineage>
        <taxon>Bacteria</taxon>
        <taxon>Bacillati</taxon>
        <taxon>Bacillota</taxon>
        <taxon>Clostridia</taxon>
        <taxon>Eubacteriales</taxon>
        <taxon>Symbiobacteriaceae</taxon>
        <taxon>Caldinitratiruptor</taxon>
    </lineage>
</organism>
<keyword evidence="3" id="KW-0238">DNA-binding</keyword>
<keyword evidence="1" id="KW-0678">Repressor</keyword>
<dbReference type="CDD" id="cd01392">
    <property type="entry name" value="HTH_LacI"/>
    <property type="match status" value="1"/>
</dbReference>
<dbReference type="RefSeq" id="WP_264843595.1">
    <property type="nucleotide sequence ID" value="NZ_AP025628.1"/>
</dbReference>
<dbReference type="Gene3D" id="3.40.50.2300">
    <property type="match status" value="2"/>
</dbReference>
<dbReference type="Proteomes" id="UP001163687">
    <property type="component" value="Chromosome"/>
</dbReference>
<dbReference type="Gene3D" id="1.10.260.40">
    <property type="entry name" value="lambda repressor-like DNA-binding domains"/>
    <property type="match status" value="1"/>
</dbReference>
<dbReference type="InterPro" id="IPR028082">
    <property type="entry name" value="Peripla_BP_I"/>
</dbReference>
<keyword evidence="7" id="KW-1185">Reference proteome</keyword>
<dbReference type="SUPFAM" id="SSF53822">
    <property type="entry name" value="Periplasmic binding protein-like I"/>
    <property type="match status" value="1"/>
</dbReference>
<evidence type="ECO:0000313" key="7">
    <source>
        <dbReference type="Proteomes" id="UP001163687"/>
    </source>
</evidence>
<gene>
    <name evidence="6" type="ORF">caldi_05590</name>
</gene>
<sequence length="335" mass="36199">MVTIADVARLAGVSVATVSYVLNGTRPVSPERRQRVLEAIEALGYRPNRVARSLRARRTNTIGLIVSNIVSPFYTEIARAVEDVARRHGYSVILCNSDDDPAKEREYVDLLLGRQVDGLLVAPAPNDQAVLAEVVGIGAPLVLVNRRPAGIDAPSVTMASGPATYELIRHLIEHGHRRIGVISGVPGSPSSQDRLEAYERALREAGIEPDPRLVRHGHAQYEGGMAAARELLQQPGPPTAICSLGTSMTLGALVAIREMGLRVPEDVALVGYTDTPWYQVTDPPLTAVAQPVRRLGELAIDLLLRSIGGEVQEPQHIALPCEVVIRRSCGCPLRR</sequence>
<dbReference type="SUPFAM" id="SSF47413">
    <property type="entry name" value="lambda repressor-like DNA-binding domains"/>
    <property type="match status" value="1"/>
</dbReference>
<evidence type="ECO:0000256" key="4">
    <source>
        <dbReference type="ARBA" id="ARBA00023163"/>
    </source>
</evidence>
<dbReference type="InterPro" id="IPR000843">
    <property type="entry name" value="HTH_LacI"/>
</dbReference>
<evidence type="ECO:0000256" key="2">
    <source>
        <dbReference type="ARBA" id="ARBA00023015"/>
    </source>
</evidence>
<dbReference type="PROSITE" id="PS50932">
    <property type="entry name" value="HTH_LACI_2"/>
    <property type="match status" value="1"/>
</dbReference>
<dbReference type="EMBL" id="AP025628">
    <property type="protein sequence ID" value="BDG59469.1"/>
    <property type="molecule type" value="Genomic_DNA"/>
</dbReference>
<dbReference type="AlphaFoldDB" id="A0AA35CJ82"/>
<proteinExistence type="predicted"/>
<dbReference type="KEGG" id="cmic:caldi_05590"/>
<dbReference type="PANTHER" id="PTHR30146:SF148">
    <property type="entry name" value="HTH-TYPE TRANSCRIPTIONAL REPRESSOR PURR-RELATED"/>
    <property type="match status" value="1"/>
</dbReference>
<evidence type="ECO:0000256" key="3">
    <source>
        <dbReference type="ARBA" id="ARBA00023125"/>
    </source>
</evidence>
<dbReference type="InterPro" id="IPR046335">
    <property type="entry name" value="LacI/GalR-like_sensor"/>
</dbReference>
<accession>A0AA35CJ82</accession>
<dbReference type="GO" id="GO:0003700">
    <property type="term" value="F:DNA-binding transcription factor activity"/>
    <property type="evidence" value="ECO:0007669"/>
    <property type="project" value="TreeGrafter"/>
</dbReference>
<dbReference type="Pfam" id="PF00356">
    <property type="entry name" value="LacI"/>
    <property type="match status" value="1"/>
</dbReference>
<evidence type="ECO:0000259" key="5">
    <source>
        <dbReference type="PROSITE" id="PS50932"/>
    </source>
</evidence>